<keyword evidence="3" id="KW-1185">Reference proteome</keyword>
<accession>A0A5C3DW01</accession>
<sequence>MDGIGFIANLHATTLDPQGSTSLLLKPVQSQSRVSSNGSISGKAKNLISRSRSFFSASSSSSVATRTSISSSSRTISDHGHEGYHARSSMYESRSLTNSSASSRLPSEEQPRSPKYSVPSPSSNVRRMGNPTIRSTKSKHQSGGSTESNFDAQLDATWLSTLVDNGYITPPQSLPLDLQRLSQDTDLNSDIEPSRASSMLDRDMVSISHDDSPRLLKPVPQPLLNLSIAEQVALSLEDDAQEPWSADCQSLLRPQLIPGFAQTTQPRQRYRRRPHTAKT</sequence>
<reference evidence="2 3" key="1">
    <citation type="submission" date="2018-03" db="EMBL/GenBank/DDBJ databases">
        <authorList>
            <person name="Guldener U."/>
        </authorList>
    </citation>
    <scope>NUCLEOTIDE SEQUENCE [LARGE SCALE GENOMIC DNA]</scope>
    <source>
        <strain evidence="2 3">NBRC100155</strain>
    </source>
</reference>
<gene>
    <name evidence="2" type="ORF">UTRI_01332</name>
</gene>
<feature type="compositionally biased region" description="Basic and acidic residues" evidence="1">
    <location>
        <begin position="76"/>
        <end position="85"/>
    </location>
</feature>
<dbReference type="AlphaFoldDB" id="A0A5C3DW01"/>
<feature type="compositionally biased region" description="Low complexity" evidence="1">
    <location>
        <begin position="93"/>
        <end position="105"/>
    </location>
</feature>
<evidence type="ECO:0000256" key="1">
    <source>
        <dbReference type="SAM" id="MobiDB-lite"/>
    </source>
</evidence>
<evidence type="ECO:0000313" key="3">
    <source>
        <dbReference type="Proteomes" id="UP000324022"/>
    </source>
</evidence>
<dbReference type="Proteomes" id="UP000324022">
    <property type="component" value="Unassembled WGS sequence"/>
</dbReference>
<name>A0A5C3DW01_9BASI</name>
<proteinExistence type="predicted"/>
<dbReference type="EMBL" id="OOIN01000004">
    <property type="protein sequence ID" value="SPO22654.1"/>
    <property type="molecule type" value="Genomic_DNA"/>
</dbReference>
<dbReference type="OrthoDB" id="10424474at2759"/>
<protein>
    <submittedName>
        <fullName evidence="2">Uncharacterized protein</fullName>
    </submittedName>
</protein>
<feature type="compositionally biased region" description="Low complexity" evidence="1">
    <location>
        <begin position="54"/>
        <end position="75"/>
    </location>
</feature>
<feature type="region of interest" description="Disordered" evidence="1">
    <location>
        <begin position="54"/>
        <end position="149"/>
    </location>
</feature>
<evidence type="ECO:0000313" key="2">
    <source>
        <dbReference type="EMBL" id="SPO22654.1"/>
    </source>
</evidence>
<organism evidence="2 3">
    <name type="scientific">Ustilago trichophora</name>
    <dbReference type="NCBI Taxonomy" id="86804"/>
    <lineage>
        <taxon>Eukaryota</taxon>
        <taxon>Fungi</taxon>
        <taxon>Dikarya</taxon>
        <taxon>Basidiomycota</taxon>
        <taxon>Ustilaginomycotina</taxon>
        <taxon>Ustilaginomycetes</taxon>
        <taxon>Ustilaginales</taxon>
        <taxon>Ustilaginaceae</taxon>
        <taxon>Ustilago</taxon>
    </lineage>
</organism>